<reference evidence="3" key="2">
    <citation type="submission" date="2014-07" db="EMBL/GenBank/DDBJ databases">
        <authorList>
            <person name="Hull J."/>
        </authorList>
    </citation>
    <scope>NUCLEOTIDE SEQUENCE</scope>
</reference>
<dbReference type="AlphaFoldDB" id="A0A0A9YUS5"/>
<dbReference type="EMBL" id="GBHO01008238">
    <property type="protein sequence ID" value="JAG35366.1"/>
    <property type="molecule type" value="Transcribed_RNA"/>
</dbReference>
<dbReference type="SMART" id="SM00703">
    <property type="entry name" value="NRF"/>
    <property type="match status" value="1"/>
</dbReference>
<feature type="non-terminal residue" evidence="3">
    <location>
        <position position="1"/>
    </location>
</feature>
<dbReference type="InterPro" id="IPR006621">
    <property type="entry name" value="Nose-resist-to-fluoxetine_N"/>
</dbReference>
<organism evidence="3">
    <name type="scientific">Lygus hesperus</name>
    <name type="common">Western plant bug</name>
    <dbReference type="NCBI Taxonomy" id="30085"/>
    <lineage>
        <taxon>Eukaryota</taxon>
        <taxon>Metazoa</taxon>
        <taxon>Ecdysozoa</taxon>
        <taxon>Arthropoda</taxon>
        <taxon>Hexapoda</taxon>
        <taxon>Insecta</taxon>
        <taxon>Pterygota</taxon>
        <taxon>Neoptera</taxon>
        <taxon>Paraneoptera</taxon>
        <taxon>Hemiptera</taxon>
        <taxon>Heteroptera</taxon>
        <taxon>Panheteroptera</taxon>
        <taxon>Cimicomorpha</taxon>
        <taxon>Miridae</taxon>
        <taxon>Mirini</taxon>
        <taxon>Lygus</taxon>
    </lineage>
</organism>
<accession>A0A0A9YUS5</accession>
<sequence>TNMHEYLVLILMSFLFLSVSGLDYERYYGNSLLNFLNSPWRFEEGTSPLTLVFNGLEDKLDPNETCHSDLMLFQASLRNSEEWAVRMADSSGGFLPGALSGNLINLGSFDECLTLGSGGLPGKYCWLRIYLEGGVHQNSSFVPHNVPVRHSLCV</sequence>
<feature type="signal peptide" evidence="1">
    <location>
        <begin position="1"/>
        <end position="21"/>
    </location>
</feature>
<dbReference type="Pfam" id="PF20146">
    <property type="entry name" value="NRF"/>
    <property type="match status" value="1"/>
</dbReference>
<keyword evidence="1" id="KW-0732">Signal</keyword>
<evidence type="ECO:0000256" key="1">
    <source>
        <dbReference type="SAM" id="SignalP"/>
    </source>
</evidence>
<feature type="chain" id="PRO_5002052397" description="Nose resistant-to-fluoxetine protein N-terminal domain-containing protein" evidence="1">
    <location>
        <begin position="22"/>
        <end position="154"/>
    </location>
</feature>
<feature type="domain" description="Nose resistant-to-fluoxetine protein N-terminal" evidence="2">
    <location>
        <begin position="63"/>
        <end position="154"/>
    </location>
</feature>
<proteinExistence type="predicted"/>
<name>A0A0A9YUS5_LYGHE</name>
<feature type="non-terminal residue" evidence="3">
    <location>
        <position position="154"/>
    </location>
</feature>
<evidence type="ECO:0000259" key="2">
    <source>
        <dbReference type="SMART" id="SM00703"/>
    </source>
</evidence>
<gene>
    <name evidence="3" type="ORF">CM83_105236</name>
</gene>
<protein>
    <recommendedName>
        <fullName evidence="2">Nose resistant-to-fluoxetine protein N-terminal domain-containing protein</fullName>
    </recommendedName>
</protein>
<evidence type="ECO:0000313" key="3">
    <source>
        <dbReference type="EMBL" id="JAG35366.1"/>
    </source>
</evidence>
<reference evidence="3" key="1">
    <citation type="journal article" date="2014" name="PLoS ONE">
        <title>Transcriptome-Based Identification of ABC Transporters in the Western Tarnished Plant Bug Lygus hesperus.</title>
        <authorList>
            <person name="Hull J.J."/>
            <person name="Chaney K."/>
            <person name="Geib S.M."/>
            <person name="Fabrick J.A."/>
            <person name="Brent C.S."/>
            <person name="Walsh D."/>
            <person name="Lavine L.C."/>
        </authorList>
    </citation>
    <scope>NUCLEOTIDE SEQUENCE</scope>
</reference>